<gene>
    <name evidence="8" type="ORF">LY89DRAFT_713222</name>
</gene>
<evidence type="ECO:0000256" key="3">
    <source>
        <dbReference type="ARBA" id="ARBA00022989"/>
    </source>
</evidence>
<evidence type="ECO:0000256" key="1">
    <source>
        <dbReference type="ARBA" id="ARBA00004167"/>
    </source>
</evidence>
<name>A0A194XVK1_MOLSC</name>
<evidence type="ECO:0000256" key="2">
    <source>
        <dbReference type="ARBA" id="ARBA00022692"/>
    </source>
</evidence>
<comment type="subcellular location">
    <subcellularLocation>
        <location evidence="1">Membrane</location>
        <topology evidence="1">Single-pass membrane protein</topology>
    </subcellularLocation>
</comment>
<sequence>MISRSVIFSLFLSSVLPWVAALQTTCYVLDGKANANAGFRCDNTTTGPSACCGPGATCYSNGLCMQDNGQVVDYLRVGCTDKTWQSPACLDQCNICEGYSNTSSWYELMCIRCEQFSCWSKVLRWDCHKYNFIASIVTAIRNLQADSYSCCDDGSTGVGSFACCNTASDIFQISPAATVLAQMPLSQLTTTSTTATSSPTRSAAATTSASSSGGSSHAAAIGAGVGVPLGLIALGGLGYFFWRRRNNQKKSQTYELQNGQEGPYSGGYGGAVGAGADYQQAAEADSGYPPGSKKSYFGGQQYEPAQQTSPAELPNSQAHVVHELDS</sequence>
<feature type="region of interest" description="Disordered" evidence="5">
    <location>
        <begin position="191"/>
        <end position="214"/>
    </location>
</feature>
<keyword evidence="2 6" id="KW-0812">Transmembrane</keyword>
<evidence type="ECO:0008006" key="10">
    <source>
        <dbReference type="Google" id="ProtNLM"/>
    </source>
</evidence>
<protein>
    <recommendedName>
        <fullName evidence="10">Mid2 domain-containing protein</fullName>
    </recommendedName>
</protein>
<dbReference type="OrthoDB" id="5215637at2759"/>
<evidence type="ECO:0000256" key="6">
    <source>
        <dbReference type="SAM" id="Phobius"/>
    </source>
</evidence>
<reference evidence="8 9" key="1">
    <citation type="submission" date="2015-10" db="EMBL/GenBank/DDBJ databases">
        <title>Full genome of DAOMC 229536 Phialocephala scopiformis, a fungal endophyte of spruce producing the potent anti-insectan compound rugulosin.</title>
        <authorList>
            <consortium name="DOE Joint Genome Institute"/>
            <person name="Walker A.K."/>
            <person name="Frasz S.L."/>
            <person name="Seifert K.A."/>
            <person name="Miller J.D."/>
            <person name="Mondo S.J."/>
            <person name="Labutti K."/>
            <person name="Lipzen A."/>
            <person name="Dockter R."/>
            <person name="Kennedy M."/>
            <person name="Grigoriev I.V."/>
            <person name="Spatafora J.W."/>
        </authorList>
    </citation>
    <scope>NUCLEOTIDE SEQUENCE [LARGE SCALE GENOMIC DNA]</scope>
    <source>
        <strain evidence="8 9">CBS 120377</strain>
    </source>
</reference>
<feature type="compositionally biased region" description="Polar residues" evidence="5">
    <location>
        <begin position="303"/>
        <end position="318"/>
    </location>
</feature>
<keyword evidence="7" id="KW-0732">Signal</keyword>
<evidence type="ECO:0000313" key="9">
    <source>
        <dbReference type="Proteomes" id="UP000070700"/>
    </source>
</evidence>
<dbReference type="AlphaFoldDB" id="A0A194XVK1"/>
<dbReference type="GO" id="GO:0016020">
    <property type="term" value="C:membrane"/>
    <property type="evidence" value="ECO:0007669"/>
    <property type="project" value="UniProtKB-SubCell"/>
</dbReference>
<dbReference type="EMBL" id="KQ947404">
    <property type="protein sequence ID" value="KUJ24350.1"/>
    <property type="molecule type" value="Genomic_DNA"/>
</dbReference>
<feature type="signal peptide" evidence="7">
    <location>
        <begin position="1"/>
        <end position="21"/>
    </location>
</feature>
<feature type="transmembrane region" description="Helical" evidence="6">
    <location>
        <begin position="218"/>
        <end position="242"/>
    </location>
</feature>
<evidence type="ECO:0000256" key="5">
    <source>
        <dbReference type="SAM" id="MobiDB-lite"/>
    </source>
</evidence>
<dbReference type="InParanoid" id="A0A194XVK1"/>
<keyword evidence="4 6" id="KW-0472">Membrane</keyword>
<dbReference type="Proteomes" id="UP000070700">
    <property type="component" value="Unassembled WGS sequence"/>
</dbReference>
<evidence type="ECO:0000256" key="4">
    <source>
        <dbReference type="ARBA" id="ARBA00023136"/>
    </source>
</evidence>
<dbReference type="GeneID" id="28827763"/>
<keyword evidence="3 6" id="KW-1133">Transmembrane helix</keyword>
<evidence type="ECO:0000256" key="7">
    <source>
        <dbReference type="SAM" id="SignalP"/>
    </source>
</evidence>
<feature type="region of interest" description="Disordered" evidence="5">
    <location>
        <begin position="281"/>
        <end position="326"/>
    </location>
</feature>
<keyword evidence="9" id="KW-1185">Reference proteome</keyword>
<evidence type="ECO:0000313" key="8">
    <source>
        <dbReference type="EMBL" id="KUJ24350.1"/>
    </source>
</evidence>
<dbReference type="RefSeq" id="XP_018078705.1">
    <property type="nucleotide sequence ID" value="XM_018218037.1"/>
</dbReference>
<dbReference type="PANTHER" id="PTHR15549">
    <property type="entry name" value="PAIRED IMMUNOGLOBULIN-LIKE TYPE 2 RECEPTOR"/>
    <property type="match status" value="1"/>
</dbReference>
<feature type="chain" id="PRO_5008268702" description="Mid2 domain-containing protein" evidence="7">
    <location>
        <begin position="22"/>
        <end position="326"/>
    </location>
</feature>
<accession>A0A194XVK1</accession>
<organism evidence="8 9">
    <name type="scientific">Mollisia scopiformis</name>
    <name type="common">Conifer needle endophyte fungus</name>
    <name type="synonym">Phialocephala scopiformis</name>
    <dbReference type="NCBI Taxonomy" id="149040"/>
    <lineage>
        <taxon>Eukaryota</taxon>
        <taxon>Fungi</taxon>
        <taxon>Dikarya</taxon>
        <taxon>Ascomycota</taxon>
        <taxon>Pezizomycotina</taxon>
        <taxon>Leotiomycetes</taxon>
        <taxon>Helotiales</taxon>
        <taxon>Mollisiaceae</taxon>
        <taxon>Mollisia</taxon>
    </lineage>
</organism>
<dbReference type="GO" id="GO:0071944">
    <property type="term" value="C:cell periphery"/>
    <property type="evidence" value="ECO:0007669"/>
    <property type="project" value="UniProtKB-ARBA"/>
</dbReference>
<dbReference type="InterPro" id="IPR051694">
    <property type="entry name" value="Immunoregulatory_rcpt-like"/>
</dbReference>
<dbReference type="KEGG" id="psco:LY89DRAFT_713222"/>
<proteinExistence type="predicted"/>